<reference evidence="2 3" key="1">
    <citation type="submission" date="2020-08" db="EMBL/GenBank/DDBJ databases">
        <title>Sequencing the genomes of 1000 actinobacteria strains.</title>
        <authorList>
            <person name="Klenk H.-P."/>
        </authorList>
    </citation>
    <scope>NUCLEOTIDE SEQUENCE [LARGE SCALE GENOMIC DNA]</scope>
    <source>
        <strain evidence="2 3">DSM 17294</strain>
    </source>
</reference>
<gene>
    <name evidence="2" type="ORF">HDA44_004534</name>
</gene>
<evidence type="ECO:0000313" key="2">
    <source>
        <dbReference type="EMBL" id="MBB5981193.1"/>
    </source>
</evidence>
<dbReference type="SUPFAM" id="SSF46689">
    <property type="entry name" value="Homeodomain-like"/>
    <property type="match status" value="1"/>
</dbReference>
<proteinExistence type="predicted"/>
<keyword evidence="3" id="KW-1185">Reference proteome</keyword>
<feature type="region of interest" description="Disordered" evidence="1">
    <location>
        <begin position="136"/>
        <end position="177"/>
    </location>
</feature>
<dbReference type="AlphaFoldDB" id="A0A841DRC5"/>
<dbReference type="Pfam" id="PF13565">
    <property type="entry name" value="HTH_32"/>
    <property type="match status" value="1"/>
</dbReference>
<sequence>MQEQKYQAVLAVLADGRSVSEVAEQWGVSRQSVHAWLRRYEDEGLAGLAPRSRRPGSCPHQLGGVVEARILELRRVHPGWGPRRILYDLQHDPGLAELDGVVVPSRSGIYRALVRAGQQPRNFSPRVTRTRLGARPCDQQGLTRRTSAQTTATTHDNTPAKAQRPRSQPLTMRPHRQHPAPVAWAFHQTAGQPSTSADYPTSSGCDAEVSTAVRVTCVLRPRIL</sequence>
<evidence type="ECO:0000256" key="1">
    <source>
        <dbReference type="SAM" id="MobiDB-lite"/>
    </source>
</evidence>
<dbReference type="Gene3D" id="1.10.10.10">
    <property type="entry name" value="Winged helix-like DNA-binding domain superfamily/Winged helix DNA-binding domain"/>
    <property type="match status" value="1"/>
</dbReference>
<accession>A0A841DRC5</accession>
<name>A0A841DRC5_9ACTN</name>
<evidence type="ECO:0000313" key="3">
    <source>
        <dbReference type="Proteomes" id="UP000558997"/>
    </source>
</evidence>
<feature type="compositionally biased region" description="Low complexity" evidence="1">
    <location>
        <begin position="143"/>
        <end position="154"/>
    </location>
</feature>
<evidence type="ECO:0008006" key="4">
    <source>
        <dbReference type="Google" id="ProtNLM"/>
    </source>
</evidence>
<dbReference type="Proteomes" id="UP000558997">
    <property type="component" value="Unassembled WGS sequence"/>
</dbReference>
<dbReference type="EMBL" id="JACHNF010000001">
    <property type="protein sequence ID" value="MBB5981193.1"/>
    <property type="molecule type" value="Genomic_DNA"/>
</dbReference>
<organism evidence="2 3">
    <name type="scientific">Kribbella solani</name>
    <dbReference type="NCBI Taxonomy" id="236067"/>
    <lineage>
        <taxon>Bacteria</taxon>
        <taxon>Bacillati</taxon>
        <taxon>Actinomycetota</taxon>
        <taxon>Actinomycetes</taxon>
        <taxon>Propionibacteriales</taxon>
        <taxon>Kribbellaceae</taxon>
        <taxon>Kribbella</taxon>
    </lineage>
</organism>
<dbReference type="InterPro" id="IPR009057">
    <property type="entry name" value="Homeodomain-like_sf"/>
</dbReference>
<comment type="caution">
    <text evidence="2">The sequence shown here is derived from an EMBL/GenBank/DDBJ whole genome shotgun (WGS) entry which is preliminary data.</text>
</comment>
<protein>
    <recommendedName>
        <fullName evidence="4">Helix-turn-helix domain-containing protein</fullName>
    </recommendedName>
</protein>
<dbReference type="InterPro" id="IPR036388">
    <property type="entry name" value="WH-like_DNA-bd_sf"/>
</dbReference>